<evidence type="ECO:0000313" key="1">
    <source>
        <dbReference type="EMBL" id="GFO52420.1"/>
    </source>
</evidence>
<name>A0A6L2ZY09_9LACT</name>
<proteinExistence type="predicted"/>
<organism evidence="1 2">
    <name type="scientific">Lactococcus garvieae</name>
    <dbReference type="NCBI Taxonomy" id="1363"/>
    <lineage>
        <taxon>Bacteria</taxon>
        <taxon>Bacillati</taxon>
        <taxon>Bacillota</taxon>
        <taxon>Bacilli</taxon>
        <taxon>Lactobacillales</taxon>
        <taxon>Streptococcaceae</taxon>
        <taxon>Lactococcus</taxon>
    </lineage>
</organism>
<dbReference type="Proteomes" id="UP000504756">
    <property type="component" value="Unassembled WGS sequence"/>
</dbReference>
<protein>
    <submittedName>
        <fullName evidence="1">Uncharacterized protein</fullName>
    </submittedName>
</protein>
<dbReference type="EMBL" id="BLXU01000010">
    <property type="protein sequence ID" value="GFO52420.1"/>
    <property type="molecule type" value="Genomic_DNA"/>
</dbReference>
<evidence type="ECO:0000313" key="2">
    <source>
        <dbReference type="Proteomes" id="UP000504756"/>
    </source>
</evidence>
<reference evidence="1 2" key="1">
    <citation type="submission" date="2020-06" db="EMBL/GenBank/DDBJ databases">
        <title>Draft genome sequence of Lactic acid bacteria from Okinawan-style tofu.</title>
        <authorList>
            <person name="Takara I."/>
            <person name="Ikematsu S."/>
        </authorList>
    </citation>
    <scope>NUCLEOTIDE SEQUENCE [LARGE SCALE GENOMIC DNA]</scope>
    <source>
        <strain evidence="2">lg38</strain>
    </source>
</reference>
<sequence>MEATLIQKEKLFFQIYRNLEKELLEMTDYIHFSEENLESFSINLATFILRCSVESESIMKELIKTTELYASRVEQGLKKDKVFEQLRSNISNMYKLPNKKILIYSDTFYFSGKYSVDFCPFDYKNSNGENIPSIYNSLKHDRANNLHKATLEAAINSLGALFILNHYYNIKHEESSIFMARKALIEPIVLAGYNLDKLPKEEVNKYLDECLTFEWFMIPNLEKNDEFIDDIREKFNHMETHHKEEMDKSLEELTKVRRNYKGLFNCFSDPFSYPSFETLPNIGETVDTIKEKLNVLIG</sequence>
<gene>
    <name evidence="1" type="ORF">ikelab_16950</name>
</gene>
<dbReference type="RefSeq" id="WP_176490555.1">
    <property type="nucleotide sequence ID" value="NZ_BLXU01000010.1"/>
</dbReference>
<dbReference type="AlphaFoldDB" id="A0A6L2ZY09"/>
<comment type="caution">
    <text evidence="1">The sequence shown here is derived from an EMBL/GenBank/DDBJ whole genome shotgun (WGS) entry which is preliminary data.</text>
</comment>
<accession>A0A6L2ZY09</accession>